<feature type="region of interest" description="Disordered" evidence="5">
    <location>
        <begin position="1"/>
        <end position="23"/>
    </location>
</feature>
<dbReference type="Pfam" id="PF05091">
    <property type="entry name" value="eIF-3_zeta"/>
    <property type="match status" value="1"/>
</dbReference>
<evidence type="ECO:0000313" key="6">
    <source>
        <dbReference type="EMBL" id="CAD9221707.1"/>
    </source>
</evidence>
<reference evidence="6" key="1">
    <citation type="submission" date="2021-01" db="EMBL/GenBank/DDBJ databases">
        <authorList>
            <person name="Corre E."/>
            <person name="Pelletier E."/>
            <person name="Niang G."/>
            <person name="Scheremetjew M."/>
            <person name="Finn R."/>
            <person name="Kale V."/>
            <person name="Holt S."/>
            <person name="Cochrane G."/>
            <person name="Meng A."/>
            <person name="Brown T."/>
            <person name="Cohen L."/>
        </authorList>
    </citation>
    <scope>NUCLEOTIDE SEQUENCE</scope>
    <source>
        <strain evidence="6">SAG 36.94</strain>
    </source>
</reference>
<dbReference type="PANTHER" id="PTHR12399:SF0">
    <property type="entry name" value="EUKARYOTIC TRANSLATION INITIATION FACTOR 3 SUBUNIT D"/>
    <property type="match status" value="1"/>
</dbReference>
<dbReference type="GO" id="GO:0003743">
    <property type="term" value="F:translation initiation factor activity"/>
    <property type="evidence" value="ECO:0007669"/>
    <property type="project" value="UniProtKB-KW"/>
</dbReference>
<evidence type="ECO:0000256" key="1">
    <source>
        <dbReference type="ARBA" id="ARBA00022490"/>
    </source>
</evidence>
<sequence length="555" mass="61670">MAHFTPLTINDNPDGWGPPLDLPPERFRDIPYAPFSKSDRLGRAADWTQYGRFGPDGTPTLDGDDAAFTLVDHARTPARSSYRFARGGGQFGYAASRGDRRGPREFNRPWSDLRRRDEAGRPPPTRGSRGPFYGRSRYDDRRNQRQSSIEIHPGWDLLQETTFSDLSKMTYSGNLDHELLVTAGSLRFYDKSFDRVTTRVPKKLTINQQCAFHNVTTTDDLIIRRLASSRAGNVFITSPIACLLMTAARSSYSWDVIVQRVGNTLFFDRRDSGQLDLLTVNETAFDQPRDEKSQGTHGSIDSLNTAQALALEATLVNQNFSQAVLRNGPGANMHQFAEPYPFELDDGEEAASVGYLYKRWNIVGGLSVVVRTEVDAALDAGKPGEPARTIIIKALNEVPDSAKHGDWRSRLDGQRGAVLANELKNNSAKLARWTAQSLLAGADQLKLGFVSREMPRTNTQHVILGTQTSRPRDFADQIALNIGNMWAVLKHFADLGFKHLPEAGGKAIIVKDPNQPMVRLYRVPDDAFEDMDDEADTADDGRGAGEEEDVEGTRD</sequence>
<dbReference type="AlphaFoldDB" id="A0A7S1X9U9"/>
<dbReference type="InterPro" id="IPR007783">
    <property type="entry name" value="eIF3d"/>
</dbReference>
<evidence type="ECO:0000256" key="3">
    <source>
        <dbReference type="ARBA" id="ARBA00022884"/>
    </source>
</evidence>
<gene>
    <name evidence="6" type="ORF">CCAE0312_LOCUS375</name>
</gene>
<dbReference type="PIRSF" id="PIRSF016281">
    <property type="entry name" value="EIF-3_zeta"/>
    <property type="match status" value="1"/>
</dbReference>
<evidence type="ECO:0008006" key="7">
    <source>
        <dbReference type="Google" id="ProtNLM"/>
    </source>
</evidence>
<dbReference type="GO" id="GO:0005852">
    <property type="term" value="C:eukaryotic translation initiation factor 3 complex"/>
    <property type="evidence" value="ECO:0007669"/>
    <property type="project" value="InterPro"/>
</dbReference>
<feature type="compositionally biased region" description="Basic and acidic residues" evidence="5">
    <location>
        <begin position="539"/>
        <end position="555"/>
    </location>
</feature>
<dbReference type="GO" id="GO:0003723">
    <property type="term" value="F:RNA binding"/>
    <property type="evidence" value="ECO:0007669"/>
    <property type="project" value="UniProtKB-KW"/>
</dbReference>
<keyword evidence="3" id="KW-0694">RNA-binding</keyword>
<evidence type="ECO:0000256" key="2">
    <source>
        <dbReference type="ARBA" id="ARBA00022540"/>
    </source>
</evidence>
<evidence type="ECO:0000256" key="4">
    <source>
        <dbReference type="ARBA" id="ARBA00022917"/>
    </source>
</evidence>
<evidence type="ECO:0000256" key="5">
    <source>
        <dbReference type="SAM" id="MobiDB-lite"/>
    </source>
</evidence>
<proteinExistence type="predicted"/>
<name>A0A7S1X9U9_9RHOD</name>
<feature type="compositionally biased region" description="Basic and acidic residues" evidence="5">
    <location>
        <begin position="97"/>
        <end position="120"/>
    </location>
</feature>
<dbReference type="EMBL" id="HBGH01000731">
    <property type="protein sequence ID" value="CAD9221707.1"/>
    <property type="molecule type" value="Transcribed_RNA"/>
</dbReference>
<keyword evidence="4" id="KW-0648">Protein biosynthesis</keyword>
<keyword evidence="1" id="KW-0963">Cytoplasm</keyword>
<feature type="region of interest" description="Disordered" evidence="5">
    <location>
        <begin position="525"/>
        <end position="555"/>
    </location>
</feature>
<feature type="compositionally biased region" description="Acidic residues" evidence="5">
    <location>
        <begin position="526"/>
        <end position="538"/>
    </location>
</feature>
<feature type="compositionally biased region" description="Low complexity" evidence="5">
    <location>
        <begin position="10"/>
        <end position="19"/>
    </location>
</feature>
<dbReference type="PANTHER" id="PTHR12399">
    <property type="entry name" value="EUKARYOTIC TRANSLATION INITIATION FACTOR 3 SUBUNIT 7"/>
    <property type="match status" value="1"/>
</dbReference>
<protein>
    <recommendedName>
        <fullName evidence="7">EIF3d</fullName>
    </recommendedName>
</protein>
<accession>A0A7S1X9U9</accession>
<organism evidence="6">
    <name type="scientific">Compsopogon caeruleus</name>
    <dbReference type="NCBI Taxonomy" id="31354"/>
    <lineage>
        <taxon>Eukaryota</taxon>
        <taxon>Rhodophyta</taxon>
        <taxon>Compsopogonophyceae</taxon>
        <taxon>Compsopogonales</taxon>
        <taxon>Compsopogonaceae</taxon>
        <taxon>Compsopogon</taxon>
    </lineage>
</organism>
<feature type="region of interest" description="Disordered" evidence="5">
    <location>
        <begin position="92"/>
        <end position="145"/>
    </location>
</feature>
<keyword evidence="2" id="KW-0396">Initiation factor</keyword>